<gene>
    <name evidence="6" type="ORF">CSC94_01400</name>
</gene>
<dbReference type="InterPro" id="IPR036388">
    <property type="entry name" value="WH-like_DNA-bd_sf"/>
</dbReference>
<protein>
    <submittedName>
        <fullName evidence="6">LysR family transcriptional regulator</fullName>
    </submittedName>
</protein>
<keyword evidence="7" id="KW-1185">Reference proteome</keyword>
<evidence type="ECO:0000256" key="3">
    <source>
        <dbReference type="ARBA" id="ARBA00023125"/>
    </source>
</evidence>
<dbReference type="GO" id="GO:0003700">
    <property type="term" value="F:DNA-binding transcription factor activity"/>
    <property type="evidence" value="ECO:0007669"/>
    <property type="project" value="InterPro"/>
</dbReference>
<comment type="similarity">
    <text evidence="1">Belongs to the LysR transcriptional regulatory family.</text>
</comment>
<dbReference type="AlphaFoldDB" id="A0A2G1QVB8"/>
<keyword evidence="4" id="KW-0804">Transcription</keyword>
<sequence>MIDKLELFMILARERHFGRAAAACNISQPTLSSAIKQLEGQLGVPLVNRGARYEGLTPEGERVLDWARRIVGDCRAMTEEMKAARNGISGRIRLAVIPTALAALPEWTTGFSRQHPAVGFSVLSRTSAEILHMIAHLEADIGITYLENEPLGDVTAIPLYEERYCFVTADPDLFPGRDSVTWAEAGAMPLCLLTPDMQNRRIVNRYLEMAGVEARAVLETDSVIAMISHIAAGPWSGILPERLIAMVPSRDAIRSIPLIGPDGVQIVGVVAPRQELRPPAIAAFLRHVGLRQRDA</sequence>
<feature type="domain" description="HTH lysR-type" evidence="5">
    <location>
        <begin position="1"/>
        <end position="57"/>
    </location>
</feature>
<evidence type="ECO:0000256" key="1">
    <source>
        <dbReference type="ARBA" id="ARBA00009437"/>
    </source>
</evidence>
<dbReference type="PROSITE" id="PS50931">
    <property type="entry name" value="HTH_LYSR"/>
    <property type="match status" value="1"/>
</dbReference>
<dbReference type="GO" id="GO:0003677">
    <property type="term" value="F:DNA binding"/>
    <property type="evidence" value="ECO:0007669"/>
    <property type="project" value="UniProtKB-KW"/>
</dbReference>
<dbReference type="CDD" id="cd05466">
    <property type="entry name" value="PBP2_LTTR_substrate"/>
    <property type="match status" value="1"/>
</dbReference>
<evidence type="ECO:0000313" key="6">
    <source>
        <dbReference type="EMBL" id="PHP69148.1"/>
    </source>
</evidence>
<dbReference type="SUPFAM" id="SSF53850">
    <property type="entry name" value="Periplasmic binding protein-like II"/>
    <property type="match status" value="1"/>
</dbReference>
<comment type="caution">
    <text evidence="6">The sequence shown here is derived from an EMBL/GenBank/DDBJ whole genome shotgun (WGS) entry which is preliminary data.</text>
</comment>
<dbReference type="PRINTS" id="PR00039">
    <property type="entry name" value="HTHLYSR"/>
</dbReference>
<dbReference type="Proteomes" id="UP000221168">
    <property type="component" value="Unassembled WGS sequence"/>
</dbReference>
<organism evidence="6 7">
    <name type="scientific">Zhengella mangrovi</name>
    <dbReference type="NCBI Taxonomy" id="1982044"/>
    <lineage>
        <taxon>Bacteria</taxon>
        <taxon>Pseudomonadati</taxon>
        <taxon>Pseudomonadota</taxon>
        <taxon>Alphaproteobacteria</taxon>
        <taxon>Hyphomicrobiales</taxon>
        <taxon>Notoacmeibacteraceae</taxon>
        <taxon>Zhengella</taxon>
    </lineage>
</organism>
<keyword evidence="3" id="KW-0238">DNA-binding</keyword>
<dbReference type="InterPro" id="IPR050950">
    <property type="entry name" value="HTH-type_LysR_regulators"/>
</dbReference>
<dbReference type="Gene3D" id="1.10.10.10">
    <property type="entry name" value="Winged helix-like DNA-binding domain superfamily/Winged helix DNA-binding domain"/>
    <property type="match status" value="1"/>
</dbReference>
<dbReference type="Pfam" id="PF00126">
    <property type="entry name" value="HTH_1"/>
    <property type="match status" value="1"/>
</dbReference>
<name>A0A2G1QVB8_9HYPH</name>
<dbReference type="InterPro" id="IPR036390">
    <property type="entry name" value="WH_DNA-bd_sf"/>
</dbReference>
<dbReference type="FunFam" id="1.10.10.10:FF:000001">
    <property type="entry name" value="LysR family transcriptional regulator"/>
    <property type="match status" value="1"/>
</dbReference>
<dbReference type="PANTHER" id="PTHR30419:SF31">
    <property type="entry name" value="BLR3139 PROTEIN"/>
    <property type="match status" value="1"/>
</dbReference>
<dbReference type="OrthoDB" id="9775392at2"/>
<evidence type="ECO:0000313" key="7">
    <source>
        <dbReference type="Proteomes" id="UP000221168"/>
    </source>
</evidence>
<dbReference type="InterPro" id="IPR005119">
    <property type="entry name" value="LysR_subst-bd"/>
</dbReference>
<keyword evidence="2" id="KW-0805">Transcription regulation</keyword>
<evidence type="ECO:0000259" key="5">
    <source>
        <dbReference type="PROSITE" id="PS50931"/>
    </source>
</evidence>
<dbReference type="Pfam" id="PF03466">
    <property type="entry name" value="LysR_substrate"/>
    <property type="match status" value="1"/>
</dbReference>
<dbReference type="InterPro" id="IPR000847">
    <property type="entry name" value="LysR_HTH_N"/>
</dbReference>
<dbReference type="PANTHER" id="PTHR30419">
    <property type="entry name" value="HTH-TYPE TRANSCRIPTIONAL REGULATOR YBHD"/>
    <property type="match status" value="1"/>
</dbReference>
<proteinExistence type="inferred from homology"/>
<dbReference type="GO" id="GO:0005829">
    <property type="term" value="C:cytosol"/>
    <property type="evidence" value="ECO:0007669"/>
    <property type="project" value="TreeGrafter"/>
</dbReference>
<reference evidence="6 7" key="1">
    <citation type="submission" date="2017-10" db="EMBL/GenBank/DDBJ databases">
        <title>Sedimentibacterium mangrovi gen. nov., sp. nov., a novel member of family Phyllobacteriacea isolated from mangrove sediment.</title>
        <authorList>
            <person name="Liao H."/>
            <person name="Tian Y."/>
        </authorList>
    </citation>
    <scope>NUCLEOTIDE SEQUENCE [LARGE SCALE GENOMIC DNA]</scope>
    <source>
        <strain evidence="6 7">X9-2-2</strain>
    </source>
</reference>
<dbReference type="EMBL" id="PDVP01000001">
    <property type="protein sequence ID" value="PHP69148.1"/>
    <property type="molecule type" value="Genomic_DNA"/>
</dbReference>
<evidence type="ECO:0000256" key="4">
    <source>
        <dbReference type="ARBA" id="ARBA00023163"/>
    </source>
</evidence>
<dbReference type="SUPFAM" id="SSF46785">
    <property type="entry name" value="Winged helix' DNA-binding domain"/>
    <property type="match status" value="1"/>
</dbReference>
<accession>A0A2G1QVB8</accession>
<dbReference type="RefSeq" id="WP_099303931.1">
    <property type="nucleotide sequence ID" value="NZ_PDVP01000001.1"/>
</dbReference>
<dbReference type="Gene3D" id="3.40.190.290">
    <property type="match status" value="1"/>
</dbReference>
<evidence type="ECO:0000256" key="2">
    <source>
        <dbReference type="ARBA" id="ARBA00023015"/>
    </source>
</evidence>